<proteinExistence type="predicted"/>
<protein>
    <submittedName>
        <fullName evidence="2">T9SS type A sorting domain-containing protein</fullName>
    </submittedName>
</protein>
<dbReference type="AlphaFoldDB" id="A0A7V1LJL4"/>
<evidence type="ECO:0000259" key="1">
    <source>
        <dbReference type="Pfam" id="PF18962"/>
    </source>
</evidence>
<dbReference type="InterPro" id="IPR006626">
    <property type="entry name" value="PbH1"/>
</dbReference>
<dbReference type="SUPFAM" id="SSF51126">
    <property type="entry name" value="Pectin lyase-like"/>
    <property type="match status" value="1"/>
</dbReference>
<dbReference type="EMBL" id="DRLD01000022">
    <property type="protein sequence ID" value="HED09191.1"/>
    <property type="molecule type" value="Genomic_DNA"/>
</dbReference>
<dbReference type="InterPro" id="IPR026444">
    <property type="entry name" value="Secre_tail"/>
</dbReference>
<dbReference type="NCBIfam" id="TIGR04183">
    <property type="entry name" value="Por_Secre_tail"/>
    <property type="match status" value="1"/>
</dbReference>
<dbReference type="InterPro" id="IPR011050">
    <property type="entry name" value="Pectin_lyase_fold/virulence"/>
</dbReference>
<dbReference type="InterPro" id="IPR012334">
    <property type="entry name" value="Pectin_lyas_fold"/>
</dbReference>
<dbReference type="Gene3D" id="2.60.40.4070">
    <property type="match status" value="1"/>
</dbReference>
<sequence length="585" mass="65523">MRVTTILTLCLVWAWGLYAATYKVGPGQVYTELGQAPWISLSAGDTVLIHWRETPYASKIFLRAQGTKESPVVIRGVPNGNGALPVISGENATTHAQFFGYFDSLWTEHLGLFLIARGPQDDYYTYQPKNIVFEYLELTGVKKENSFTDQYGRVRHYNPFASAIHALLVEGLTVRHCRIHDNGQGIFTNSSDVGNMSTDLLVEYNEIWGNGNADEDGREHNIYAQSLGTVIQYNRLGRLRPGSVGSTLKDRSSGTVIRYNWIEASGRALDLVEAEDGWEITTAREDYHDVYVYGNIFTNYTTKDPYGVNLIHYGFDNSPDIAKEGTLYFYNNTVYIEADQNVYWYMRLFDLGSNKDTVALYNNIINLVAPEGAQTPSELHLMRDYGIANIYDKNWIQQGYMAGADGFAGELNIISEPMTGTAPGFNDPATEDFGLKNDSPCINASAPLPASILENHPLNMEYVPHAGVRERQTVGPALELGAFENNTVTAIGNTGQIPQYFELRQNYPNPFNPATVIRFTLPRRERVSLAVYDVSGNRVRVLLNKVLNRGRHQQRFDAGSLASGTYFYVLKAGNRQLSKKMLLLR</sequence>
<dbReference type="Pfam" id="PF18962">
    <property type="entry name" value="Por_Secre_tail"/>
    <property type="match status" value="1"/>
</dbReference>
<reference evidence="2" key="1">
    <citation type="journal article" date="2020" name="mSystems">
        <title>Genome- and Community-Level Interaction Insights into Carbon Utilization and Element Cycling Functions of Hydrothermarchaeota in Hydrothermal Sediment.</title>
        <authorList>
            <person name="Zhou Z."/>
            <person name="Liu Y."/>
            <person name="Xu W."/>
            <person name="Pan J."/>
            <person name="Luo Z.H."/>
            <person name="Li M."/>
        </authorList>
    </citation>
    <scope>NUCLEOTIDE SEQUENCE [LARGE SCALE GENOMIC DNA]</scope>
    <source>
        <strain evidence="2">HyVt-456</strain>
    </source>
</reference>
<dbReference type="Gene3D" id="2.160.20.10">
    <property type="entry name" value="Single-stranded right-handed beta-helix, Pectin lyase-like"/>
    <property type="match status" value="1"/>
</dbReference>
<comment type="caution">
    <text evidence="2">The sequence shown here is derived from an EMBL/GenBank/DDBJ whole genome shotgun (WGS) entry which is preliminary data.</text>
</comment>
<dbReference type="SMART" id="SM00710">
    <property type="entry name" value="PbH1"/>
    <property type="match status" value="4"/>
</dbReference>
<gene>
    <name evidence="2" type="ORF">ENJ10_00745</name>
</gene>
<organism evidence="2">
    <name type="scientific">Caldithrix abyssi</name>
    <dbReference type="NCBI Taxonomy" id="187145"/>
    <lineage>
        <taxon>Bacteria</taxon>
        <taxon>Pseudomonadati</taxon>
        <taxon>Calditrichota</taxon>
        <taxon>Calditrichia</taxon>
        <taxon>Calditrichales</taxon>
        <taxon>Calditrichaceae</taxon>
        <taxon>Caldithrix</taxon>
    </lineage>
</organism>
<evidence type="ECO:0000313" key="2">
    <source>
        <dbReference type="EMBL" id="HED09191.1"/>
    </source>
</evidence>
<feature type="domain" description="Secretion system C-terminal sorting" evidence="1">
    <location>
        <begin position="507"/>
        <end position="581"/>
    </location>
</feature>
<dbReference type="Proteomes" id="UP000886005">
    <property type="component" value="Unassembled WGS sequence"/>
</dbReference>
<accession>A0A7V1LJL4</accession>
<name>A0A7V1LJL4_CALAY</name>